<dbReference type="RefSeq" id="WP_191325068.1">
    <property type="nucleotide sequence ID" value="NZ_BMZP01000014.1"/>
</dbReference>
<dbReference type="InterPro" id="IPR036188">
    <property type="entry name" value="FAD/NAD-bd_sf"/>
</dbReference>
<dbReference type="Gene3D" id="3.50.50.60">
    <property type="entry name" value="FAD/NAD(P)-binding domain"/>
    <property type="match status" value="1"/>
</dbReference>
<name>A0ABV7V722_9SPHN</name>
<dbReference type="Gene3D" id="3.90.660.10">
    <property type="match status" value="1"/>
</dbReference>
<dbReference type="PANTHER" id="PTHR16128:SF5">
    <property type="entry name" value="FAD_NAD(P)-BINDING OXIDOREDUCTASE FAMILY PROTEIN"/>
    <property type="match status" value="1"/>
</dbReference>
<evidence type="ECO:0000259" key="1">
    <source>
        <dbReference type="Pfam" id="PF01593"/>
    </source>
</evidence>
<gene>
    <name evidence="2" type="ORF">ACFOOT_16295</name>
</gene>
<dbReference type="Pfam" id="PF13450">
    <property type="entry name" value="NAD_binding_8"/>
    <property type="match status" value="1"/>
</dbReference>
<keyword evidence="3" id="KW-1185">Reference proteome</keyword>
<evidence type="ECO:0000313" key="3">
    <source>
        <dbReference type="Proteomes" id="UP001595683"/>
    </source>
</evidence>
<comment type="caution">
    <text evidence="2">The sequence shown here is derived from an EMBL/GenBank/DDBJ whole genome shotgun (WGS) entry which is preliminary data.</text>
</comment>
<dbReference type="SUPFAM" id="SSF51905">
    <property type="entry name" value="FAD/NAD(P)-binding domain"/>
    <property type="match status" value="1"/>
</dbReference>
<reference evidence="3" key="1">
    <citation type="journal article" date="2019" name="Int. J. Syst. Evol. Microbiol.">
        <title>The Global Catalogue of Microorganisms (GCM) 10K type strain sequencing project: providing services to taxonomists for standard genome sequencing and annotation.</title>
        <authorList>
            <consortium name="The Broad Institute Genomics Platform"/>
            <consortium name="The Broad Institute Genome Sequencing Center for Infectious Disease"/>
            <person name="Wu L."/>
            <person name="Ma J."/>
        </authorList>
    </citation>
    <scope>NUCLEOTIDE SEQUENCE [LARGE SCALE GENOMIC DNA]</scope>
    <source>
        <strain evidence="3">KCTC 42224</strain>
    </source>
</reference>
<dbReference type="Pfam" id="PF01593">
    <property type="entry name" value="Amino_oxidase"/>
    <property type="match status" value="1"/>
</dbReference>
<accession>A0ABV7V722</accession>
<organism evidence="2 3">
    <name type="scientific">Novosphingobium pokkalii</name>
    <dbReference type="NCBI Taxonomy" id="1770194"/>
    <lineage>
        <taxon>Bacteria</taxon>
        <taxon>Pseudomonadati</taxon>
        <taxon>Pseudomonadota</taxon>
        <taxon>Alphaproteobacteria</taxon>
        <taxon>Sphingomonadales</taxon>
        <taxon>Sphingomonadaceae</taxon>
        <taxon>Novosphingobium</taxon>
    </lineage>
</organism>
<evidence type="ECO:0000313" key="2">
    <source>
        <dbReference type="EMBL" id="MFC3672979.1"/>
    </source>
</evidence>
<proteinExistence type="predicted"/>
<protein>
    <submittedName>
        <fullName evidence="2">NAD(P)/FAD-dependent oxidoreductase</fullName>
    </submittedName>
</protein>
<dbReference type="PANTHER" id="PTHR16128">
    <property type="entry name" value="FAD/NAD(P)-BINDING OXIDOREDUCTASE FAMILY PROTEIN"/>
    <property type="match status" value="1"/>
</dbReference>
<dbReference type="InterPro" id="IPR002937">
    <property type="entry name" value="Amino_oxidase"/>
</dbReference>
<sequence>MHFGIIGAGLAGLTCAARLVGAGHEVSAFDKGRGPGGRMSTRRIDTPLGQARFDHGAQFCAATTPGFARQVADWAQRGVAAPWPAAGPDAYVGVPGMNALVADLAHQHDVTFDCLVKGLVHDGRHWWLVLEGERRGPFDAVIVATPAEQAAPLLSLHAFPMARAAAGSTSQACWTAMMAWAEPLPLDWTVWRGEGPLAWVARNSAKPGRQGPAQGAPDCWVIQASPDWSRQHLELTPEAAIGLIADAFAELAETTLPEPLVARAHRWRFARPSGTGSIALWDQALRLGACGDWLIEPTVQGAWLSGDALAERILAQSESDSLRRAG</sequence>
<dbReference type="Proteomes" id="UP001595683">
    <property type="component" value="Unassembled WGS sequence"/>
</dbReference>
<feature type="domain" description="Amine oxidase" evidence="1">
    <location>
        <begin position="90"/>
        <end position="314"/>
    </location>
</feature>
<dbReference type="EMBL" id="JBHRYE010000030">
    <property type="protein sequence ID" value="MFC3672979.1"/>
    <property type="molecule type" value="Genomic_DNA"/>
</dbReference>